<accession>D0KW84</accession>
<organism evidence="13 14">
    <name type="scientific">Halothiobacillus neapolitanus (strain ATCC 23641 / DSM 15147 / CIP 104769 / NCIMB 8539 / c2)</name>
    <name type="common">Thiobacillus neapolitanus</name>
    <dbReference type="NCBI Taxonomy" id="555778"/>
    <lineage>
        <taxon>Bacteria</taxon>
        <taxon>Pseudomonadati</taxon>
        <taxon>Pseudomonadota</taxon>
        <taxon>Gammaproteobacteria</taxon>
        <taxon>Chromatiales</taxon>
        <taxon>Halothiobacillaceae</taxon>
        <taxon>Halothiobacillus</taxon>
    </lineage>
</organism>
<comment type="similarity">
    <text evidence="2 10">Belongs to the TRAFAC class TrmE-Era-EngA-EngB-Septin-like GTPase superfamily. EngB GTPase family.</text>
</comment>
<dbReference type="Gene3D" id="3.40.50.300">
    <property type="entry name" value="P-loop containing nucleotide triphosphate hydrolases"/>
    <property type="match status" value="1"/>
</dbReference>
<protein>
    <recommendedName>
        <fullName evidence="10">Probable GTP-binding protein EngB</fullName>
    </recommendedName>
</protein>
<evidence type="ECO:0000256" key="1">
    <source>
        <dbReference type="ARBA" id="ARBA00001946"/>
    </source>
</evidence>
<feature type="domain" description="EngB-type G" evidence="12">
    <location>
        <begin position="23"/>
        <end position="196"/>
    </location>
</feature>
<dbReference type="Proteomes" id="UP000009102">
    <property type="component" value="Chromosome"/>
</dbReference>
<evidence type="ECO:0000259" key="12">
    <source>
        <dbReference type="PROSITE" id="PS51706"/>
    </source>
</evidence>
<comment type="cofactor">
    <cofactor evidence="1">
        <name>Mg(2+)</name>
        <dbReference type="ChEBI" id="CHEBI:18420"/>
    </cofactor>
</comment>
<evidence type="ECO:0000256" key="8">
    <source>
        <dbReference type="ARBA" id="ARBA00023210"/>
    </source>
</evidence>
<sequence>MMDFRTAYFIKSAPSPKELTADFGAEVAFAGRSNAGKSTVLNALVGQKSLARTSRTPGRTQLINLFGLSDESRRLVDLPGYGYAKVPEAMRRRWGEALAAYFAERRSLAGVVVIMDIRHPLKETDRQMIEYAQDRQLPVLCLLNKADKLSQNEISKTVFALKKEASLAAVHWLPFSGLRGSGVPQARTILDEWLNSGGLPFPPELSLEQNDNQTADSPSRPTQPGGD</sequence>
<feature type="compositionally biased region" description="Polar residues" evidence="11">
    <location>
        <begin position="207"/>
        <end position="227"/>
    </location>
</feature>
<dbReference type="KEGG" id="hna:Hneap_2171"/>
<evidence type="ECO:0000256" key="2">
    <source>
        <dbReference type="ARBA" id="ARBA00009638"/>
    </source>
</evidence>
<evidence type="ECO:0000313" key="13">
    <source>
        <dbReference type="EMBL" id="ACX96987.1"/>
    </source>
</evidence>
<dbReference type="PROSITE" id="PS51706">
    <property type="entry name" value="G_ENGB"/>
    <property type="match status" value="1"/>
</dbReference>
<dbReference type="EMBL" id="CP001801">
    <property type="protein sequence ID" value="ACX96987.1"/>
    <property type="molecule type" value="Genomic_DNA"/>
</dbReference>
<keyword evidence="7 10" id="KW-0342">GTP-binding</keyword>
<evidence type="ECO:0000256" key="11">
    <source>
        <dbReference type="SAM" id="MobiDB-lite"/>
    </source>
</evidence>
<dbReference type="NCBIfam" id="TIGR03598">
    <property type="entry name" value="GTPase_YsxC"/>
    <property type="match status" value="1"/>
</dbReference>
<dbReference type="GO" id="GO:0005829">
    <property type="term" value="C:cytosol"/>
    <property type="evidence" value="ECO:0007669"/>
    <property type="project" value="TreeGrafter"/>
</dbReference>
<gene>
    <name evidence="10" type="primary">engB</name>
    <name evidence="13" type="ordered locus">Hneap_2171</name>
</gene>
<keyword evidence="9 10" id="KW-0131">Cell cycle</keyword>
<evidence type="ECO:0000256" key="5">
    <source>
        <dbReference type="ARBA" id="ARBA00022741"/>
    </source>
</evidence>
<evidence type="ECO:0000256" key="3">
    <source>
        <dbReference type="ARBA" id="ARBA00022618"/>
    </source>
</evidence>
<evidence type="ECO:0000256" key="9">
    <source>
        <dbReference type="ARBA" id="ARBA00023306"/>
    </source>
</evidence>
<keyword evidence="3 10" id="KW-0132">Cell division</keyword>
<comment type="function">
    <text evidence="10">Necessary for normal cell division and for the maintenance of normal septation.</text>
</comment>
<reference evidence="13 14" key="1">
    <citation type="submission" date="2009-10" db="EMBL/GenBank/DDBJ databases">
        <title>Complete sequence of Halothiobacillus neapolitanus c2.</title>
        <authorList>
            <consortium name="US DOE Joint Genome Institute"/>
            <person name="Lucas S."/>
            <person name="Copeland A."/>
            <person name="Lapidus A."/>
            <person name="Glavina del Rio T."/>
            <person name="Tice H."/>
            <person name="Bruce D."/>
            <person name="Goodwin L."/>
            <person name="Pitluck S."/>
            <person name="Davenport K."/>
            <person name="Brettin T."/>
            <person name="Detter J.C."/>
            <person name="Han C."/>
            <person name="Tapia R."/>
            <person name="Larimer F."/>
            <person name="Land M."/>
            <person name="Hauser L."/>
            <person name="Kyrpides N."/>
            <person name="Mikhailova N."/>
            <person name="Kerfeld C."/>
            <person name="Cannon G."/>
            <person name="Heinhort S."/>
        </authorList>
    </citation>
    <scope>NUCLEOTIDE SEQUENCE [LARGE SCALE GENOMIC DNA]</scope>
    <source>
        <strain evidence="14">ATCC 23641 / c2</strain>
    </source>
</reference>
<keyword evidence="6" id="KW-0460">Magnesium</keyword>
<keyword evidence="4" id="KW-0479">Metal-binding</keyword>
<dbReference type="HOGENOM" id="CLU_033732_1_0_6"/>
<name>D0KW84_HALNC</name>
<evidence type="ECO:0000256" key="10">
    <source>
        <dbReference type="HAMAP-Rule" id="MF_00321"/>
    </source>
</evidence>
<dbReference type="RefSeq" id="WP_012825019.1">
    <property type="nucleotide sequence ID" value="NC_013422.1"/>
</dbReference>
<dbReference type="InterPro" id="IPR027417">
    <property type="entry name" value="P-loop_NTPase"/>
</dbReference>
<keyword evidence="14" id="KW-1185">Reference proteome</keyword>
<dbReference type="Pfam" id="PF01926">
    <property type="entry name" value="MMR_HSR1"/>
    <property type="match status" value="1"/>
</dbReference>
<dbReference type="GO" id="GO:0046872">
    <property type="term" value="F:metal ion binding"/>
    <property type="evidence" value="ECO:0007669"/>
    <property type="project" value="UniProtKB-KW"/>
</dbReference>
<dbReference type="STRING" id="555778.Hneap_2171"/>
<evidence type="ECO:0000256" key="4">
    <source>
        <dbReference type="ARBA" id="ARBA00022723"/>
    </source>
</evidence>
<dbReference type="HAMAP" id="MF_00321">
    <property type="entry name" value="GTPase_EngB"/>
    <property type="match status" value="1"/>
</dbReference>
<keyword evidence="8 10" id="KW-0717">Septation</keyword>
<dbReference type="AlphaFoldDB" id="D0KW84"/>
<feature type="region of interest" description="Disordered" evidence="11">
    <location>
        <begin position="201"/>
        <end position="227"/>
    </location>
</feature>
<dbReference type="GO" id="GO:0000917">
    <property type="term" value="P:division septum assembly"/>
    <property type="evidence" value="ECO:0007669"/>
    <property type="project" value="UniProtKB-KW"/>
</dbReference>
<dbReference type="PANTHER" id="PTHR11649:SF13">
    <property type="entry name" value="ENGB-TYPE G DOMAIN-CONTAINING PROTEIN"/>
    <property type="match status" value="1"/>
</dbReference>
<dbReference type="InterPro" id="IPR030393">
    <property type="entry name" value="G_ENGB_dom"/>
</dbReference>
<dbReference type="SUPFAM" id="SSF52540">
    <property type="entry name" value="P-loop containing nucleoside triphosphate hydrolases"/>
    <property type="match status" value="1"/>
</dbReference>
<evidence type="ECO:0000313" key="14">
    <source>
        <dbReference type="Proteomes" id="UP000009102"/>
    </source>
</evidence>
<proteinExistence type="inferred from homology"/>
<dbReference type="InterPro" id="IPR006073">
    <property type="entry name" value="GTP-bd"/>
</dbReference>
<dbReference type="PANTHER" id="PTHR11649">
    <property type="entry name" value="MSS1/TRME-RELATED GTP-BINDING PROTEIN"/>
    <property type="match status" value="1"/>
</dbReference>
<evidence type="ECO:0000256" key="7">
    <source>
        <dbReference type="ARBA" id="ARBA00023134"/>
    </source>
</evidence>
<dbReference type="InterPro" id="IPR019987">
    <property type="entry name" value="GTP-bd_ribosome_bio_YsxC"/>
</dbReference>
<dbReference type="eggNOG" id="COG0218">
    <property type="taxonomic scope" value="Bacteria"/>
</dbReference>
<dbReference type="GO" id="GO:0005525">
    <property type="term" value="F:GTP binding"/>
    <property type="evidence" value="ECO:0007669"/>
    <property type="project" value="UniProtKB-UniRule"/>
</dbReference>
<dbReference type="CDD" id="cd01876">
    <property type="entry name" value="YihA_EngB"/>
    <property type="match status" value="1"/>
</dbReference>
<dbReference type="FunFam" id="3.40.50.300:FF:000098">
    <property type="entry name" value="Probable GTP-binding protein EngB"/>
    <property type="match status" value="1"/>
</dbReference>
<evidence type="ECO:0000256" key="6">
    <source>
        <dbReference type="ARBA" id="ARBA00022842"/>
    </source>
</evidence>
<keyword evidence="5 10" id="KW-0547">Nucleotide-binding</keyword>
<dbReference type="OrthoDB" id="9804921at2"/>